<evidence type="ECO:0000259" key="3">
    <source>
        <dbReference type="Pfam" id="PF07804"/>
    </source>
</evidence>
<comment type="caution">
    <text evidence="4">The sequence shown here is derived from an EMBL/GenBank/DDBJ whole genome shotgun (WGS) entry which is preliminary data.</text>
</comment>
<evidence type="ECO:0000256" key="2">
    <source>
        <dbReference type="ARBA" id="ARBA00022777"/>
    </source>
</evidence>
<name>A0ABN0ZQB9_9BACI</name>
<dbReference type="EMBL" id="BAAACZ010000008">
    <property type="protein sequence ID" value="GAA0455548.1"/>
    <property type="molecule type" value="Genomic_DNA"/>
</dbReference>
<evidence type="ECO:0000256" key="1">
    <source>
        <dbReference type="ARBA" id="ARBA00022679"/>
    </source>
</evidence>
<keyword evidence="2" id="KW-0418">Kinase</keyword>
<feature type="domain" description="HipA-like C-terminal" evidence="3">
    <location>
        <begin position="17"/>
        <end position="185"/>
    </location>
</feature>
<protein>
    <recommendedName>
        <fullName evidence="3">HipA-like C-terminal domain-containing protein</fullName>
    </recommendedName>
</protein>
<dbReference type="Pfam" id="PF07804">
    <property type="entry name" value="HipA_C"/>
    <property type="match status" value="1"/>
</dbReference>
<accession>A0ABN0ZQB9</accession>
<keyword evidence="5" id="KW-1185">Reference proteome</keyword>
<dbReference type="Proteomes" id="UP001500740">
    <property type="component" value="Unassembled WGS sequence"/>
</dbReference>
<gene>
    <name evidence="4" type="ORF">GCM10008935_08010</name>
</gene>
<reference evidence="4 5" key="1">
    <citation type="journal article" date="2019" name="Int. J. Syst. Evol. Microbiol.">
        <title>The Global Catalogue of Microorganisms (GCM) 10K type strain sequencing project: providing services to taxonomists for standard genome sequencing and annotation.</title>
        <authorList>
            <consortium name="The Broad Institute Genomics Platform"/>
            <consortium name="The Broad Institute Genome Sequencing Center for Infectious Disease"/>
            <person name="Wu L."/>
            <person name="Ma J."/>
        </authorList>
    </citation>
    <scope>NUCLEOTIDE SEQUENCE [LARGE SCALE GENOMIC DNA]</scope>
    <source>
        <strain evidence="4 5">JCM 14193</strain>
    </source>
</reference>
<proteinExistence type="predicted"/>
<keyword evidence="1" id="KW-0808">Transferase</keyword>
<sequence length="283" mass="33229">MEVINISDWEKDLERQASGTREKFWVYEPNDKDDKFLFKVPKNTVNENWAEVISSLLGKKLGFPMMDVCFADFRGQIGTLAKNFVEKNEELNEGGDLFFAIDQEFDRYHLNNYTISNIIKALKPYKLESEFVKIPIFDALIGNQDRHCDNWGIITKNNEYNLSPIYDNGTSLGFNTSDDYISKALNDNRTLQGFCNRGKTLIGLDDKRKPKHLEVLEVLNQQYPDEFTKAFNQILNMNEQMVKEILNEIPNDIMNDFYKDWVFKLLLFRKDWLHSWYEGGKKI</sequence>
<dbReference type="Gene3D" id="1.10.1070.20">
    <property type="match status" value="1"/>
</dbReference>
<organism evidence="4 5">
    <name type="scientific">Alkalibacillus silvisoli</name>
    <dbReference type="NCBI Taxonomy" id="392823"/>
    <lineage>
        <taxon>Bacteria</taxon>
        <taxon>Bacillati</taxon>
        <taxon>Bacillota</taxon>
        <taxon>Bacilli</taxon>
        <taxon>Bacillales</taxon>
        <taxon>Bacillaceae</taxon>
        <taxon>Alkalibacillus</taxon>
    </lineage>
</organism>
<dbReference type="InterPro" id="IPR012893">
    <property type="entry name" value="HipA-like_C"/>
</dbReference>
<evidence type="ECO:0000313" key="5">
    <source>
        <dbReference type="Proteomes" id="UP001500740"/>
    </source>
</evidence>
<evidence type="ECO:0000313" key="4">
    <source>
        <dbReference type="EMBL" id="GAA0455548.1"/>
    </source>
</evidence>
<dbReference type="RefSeq" id="WP_343781960.1">
    <property type="nucleotide sequence ID" value="NZ_BAAACZ010000008.1"/>
</dbReference>